<proteinExistence type="predicted"/>
<reference evidence="2 3" key="1">
    <citation type="journal article" date="2016" name="Nat. Commun.">
        <title>Thousands of microbial genomes shed light on interconnected biogeochemical processes in an aquifer system.</title>
        <authorList>
            <person name="Anantharaman K."/>
            <person name="Brown C.T."/>
            <person name="Hug L.A."/>
            <person name="Sharon I."/>
            <person name="Castelle C.J."/>
            <person name="Probst A.J."/>
            <person name="Thomas B.C."/>
            <person name="Singh A."/>
            <person name="Wilkins M.J."/>
            <person name="Karaoz U."/>
            <person name="Brodie E.L."/>
            <person name="Williams K.H."/>
            <person name="Hubbard S.S."/>
            <person name="Banfield J.F."/>
        </authorList>
    </citation>
    <scope>NUCLEOTIDE SEQUENCE [LARGE SCALE GENOMIC DNA]</scope>
</reference>
<gene>
    <name evidence="2" type="ORF">A2714_04115</name>
</gene>
<keyword evidence="1" id="KW-0812">Transmembrane</keyword>
<dbReference type="Proteomes" id="UP000178419">
    <property type="component" value="Unassembled WGS sequence"/>
</dbReference>
<keyword evidence="1" id="KW-1133">Transmembrane helix</keyword>
<evidence type="ECO:0000313" key="3">
    <source>
        <dbReference type="Proteomes" id="UP000178419"/>
    </source>
</evidence>
<accession>A0A1F7Y3L2</accession>
<name>A0A1F7Y3L2_9BACT</name>
<evidence type="ECO:0000256" key="1">
    <source>
        <dbReference type="SAM" id="Phobius"/>
    </source>
</evidence>
<protein>
    <submittedName>
        <fullName evidence="2">Uncharacterized protein</fullName>
    </submittedName>
</protein>
<keyword evidence="1" id="KW-0472">Membrane</keyword>
<dbReference type="AlphaFoldDB" id="A0A1F7Y3L2"/>
<feature type="transmembrane region" description="Helical" evidence="1">
    <location>
        <begin position="105"/>
        <end position="133"/>
    </location>
</feature>
<feature type="transmembrane region" description="Helical" evidence="1">
    <location>
        <begin position="80"/>
        <end position="98"/>
    </location>
</feature>
<dbReference type="EMBL" id="MGGE01000002">
    <property type="protein sequence ID" value="OGM21881.1"/>
    <property type="molecule type" value="Genomic_DNA"/>
</dbReference>
<organism evidence="2 3">
    <name type="scientific">Candidatus Woesebacteria bacterium RIFCSPHIGHO2_01_FULL_38_9</name>
    <dbReference type="NCBI Taxonomy" id="1802492"/>
    <lineage>
        <taxon>Bacteria</taxon>
        <taxon>Candidatus Woeseibacteriota</taxon>
    </lineage>
</organism>
<feature type="transmembrane region" description="Helical" evidence="1">
    <location>
        <begin position="12"/>
        <end position="28"/>
    </location>
</feature>
<evidence type="ECO:0000313" key="2">
    <source>
        <dbReference type="EMBL" id="OGM21881.1"/>
    </source>
</evidence>
<comment type="caution">
    <text evidence="2">The sequence shown here is derived from an EMBL/GenBank/DDBJ whole genome shotgun (WGS) entry which is preliminary data.</text>
</comment>
<sequence length="144" mass="16626">MESYISKDLLIQEIFHGIFAIPFAYLLWKKTKSSKSALSVIALSYAIDLDHLVDYFAYYGVTFNLSEFLSGIYFELTRRAYVPFHAWEWVIALAFLSYKKGWKSVFTLILFALLPHLIYDSITVGSIVFYSIIYRASSGFTNLN</sequence>